<dbReference type="Pfam" id="PF25154">
    <property type="entry name" value="TPR_AP5Z1_C"/>
    <property type="match status" value="1"/>
</dbReference>
<feature type="compositionally biased region" description="Low complexity" evidence="1">
    <location>
        <begin position="1026"/>
        <end position="1036"/>
    </location>
</feature>
<feature type="region of interest" description="Disordered" evidence="1">
    <location>
        <begin position="310"/>
        <end position="330"/>
    </location>
</feature>
<feature type="region of interest" description="Disordered" evidence="1">
    <location>
        <begin position="855"/>
        <end position="915"/>
    </location>
</feature>
<dbReference type="PANTHER" id="PTHR46488:SF1">
    <property type="entry name" value="AP-5 COMPLEX SUBUNIT ZETA-1"/>
    <property type="match status" value="1"/>
</dbReference>
<evidence type="ECO:0000259" key="4">
    <source>
        <dbReference type="Pfam" id="PF25154"/>
    </source>
</evidence>
<gene>
    <name evidence="6" type="primary">AP5Z1</name>
</gene>
<feature type="region of interest" description="Disordered" evidence="1">
    <location>
        <begin position="930"/>
        <end position="951"/>
    </location>
</feature>
<proteinExistence type="predicted"/>
<dbReference type="PANTHER" id="PTHR46488">
    <property type="entry name" value="AP-5 COMPLEX SUBUNIT ZETA-1"/>
    <property type="match status" value="1"/>
</dbReference>
<dbReference type="InterPro" id="IPR056857">
    <property type="entry name" value="TPR_AP5Z1_N"/>
</dbReference>
<dbReference type="Proteomes" id="UP001652580">
    <property type="component" value="Chromosome 15"/>
</dbReference>
<evidence type="ECO:0000313" key="6">
    <source>
        <dbReference type="RefSeq" id="XP_057384381.1"/>
    </source>
</evidence>
<feature type="domain" description="AP-5 complex subunit zeta-1 ARM repeats" evidence="2">
    <location>
        <begin position="374"/>
        <end position="491"/>
    </location>
</feature>
<dbReference type="Pfam" id="PF25153">
    <property type="entry name" value="TPR_AP5Z1"/>
    <property type="match status" value="1"/>
</dbReference>
<reference evidence="6" key="1">
    <citation type="submission" date="2025-08" db="UniProtKB">
        <authorList>
            <consortium name="RefSeq"/>
        </authorList>
    </citation>
    <scope>IDENTIFICATION</scope>
</reference>
<evidence type="ECO:0000313" key="5">
    <source>
        <dbReference type="Proteomes" id="UP001652580"/>
    </source>
</evidence>
<dbReference type="InterPro" id="IPR028222">
    <property type="entry name" value="AP5Z1"/>
</dbReference>
<sequence>MRHGTLHVTRPGSRRCCGLFSRSRQRADCEACSPDCGGGGGGGSGGGGSGGSGRMFTTGAESLLLQAREIRDEELGKLCTRVCALLRKEDWGSDALDALRRLFLIVSATKYSRRLEKPCVALLQTTLCSPTCPEQLQLLCAAVLREMSPSDSLSLSCDHIQNTRQLGLVASVLLAQGDQQQVRSLGQRVLKVLESRQPEGPSLRHLLPVVSKVTSLAPDALHEEQTRALSKRLGDWLRYASVQQGVAHSSGGFFSTPRARQLGPVTEVDGAVATDFFTVLSTGQRFTEDQWLNVQAFSMLRAWLLDSEPGGSGAPDADDKSELEGSTRSVLSATSTASHLLPPQEWLREKAFEYCQRLLEQSNRRALRKADSDLQKACLVEAVLVLDVLCRQDPSFLYRTLSCLKALHTRLRGDPAWVRALLPVAQFFLHHGEAAAVDAEAVYQHLFTRIPAEHFHSPMLAFEFVQFCRDSLPLFGRNLGVLRTSFPNLFKFLAWNSPPLTSDFVALLPSLVDAGTAVEMLHLLLDLPCLTAALDLQLRSLQAASERPPWDISIRAPGCLEAFRDSQVHGLFQHLLRAQASGTAERLTPLYRLLQPLAGCARVVQCAEAVPTLLQAFFSAVTQFADGTLASQLALLLLERSDSLYQVPGYEAGVHRVLSSQFPALCKLHPPLVVEHAKELLEFVGGPRGGGHVLTSVVWAIGEYLSVSWDRRCTVEQINNFFEALEALLFEVTQSRPSTTLPKCPPQVITVLMTTLTKLASRSQDLIPRVSLLLSKMRSLAQSPATGSMPGEEDVGAIRTRATELLNLLKMPSVAQFVFTPSVEVSEPRYHRDTNTALPLVLRTGRLMWWLKVQSNDPSSNPAGPGCPRRVSRSGRAAGASEAVRTRAGLRPGGWRASRAHSPGPGAHCSRAEGGRGWLLPESARRALSTRSLPARSGARRSSPFPGAPALPCGNSALPEAQCLGHTFRPLVPPRDPFPRKGCICSCLAGTLSSPESLFLSKRRTPAQNPGRRTRPNLPKTPSREVPAPAATVTPTRPCARSGGPPTRVKQWPPGGHQPGRRLRAWDRPAWY</sequence>
<feature type="domain" description="AP-5 complex subunit zeta-1 N-terminal TPR" evidence="3">
    <location>
        <begin position="55"/>
        <end position="333"/>
    </location>
</feature>
<keyword evidence="5" id="KW-1185">Reference proteome</keyword>
<accession>A0ABM3S3E7</accession>
<feature type="compositionally biased region" description="Low complexity" evidence="1">
    <location>
        <begin position="874"/>
        <end position="883"/>
    </location>
</feature>
<feature type="domain" description="AP-5 complex subunit zeta-1 C-terminal TPR" evidence="4">
    <location>
        <begin position="503"/>
        <end position="844"/>
    </location>
</feature>
<evidence type="ECO:0000256" key="1">
    <source>
        <dbReference type="SAM" id="MobiDB-lite"/>
    </source>
</evidence>
<dbReference type="GeneID" id="103016456"/>
<evidence type="ECO:0000259" key="3">
    <source>
        <dbReference type="Pfam" id="PF25153"/>
    </source>
</evidence>
<dbReference type="Pfam" id="PF14764">
    <property type="entry name" value="SPG48"/>
    <property type="match status" value="1"/>
</dbReference>
<protein>
    <submittedName>
        <fullName evidence="6">AP-5 complex subunit zeta-1 isoform X1</fullName>
    </submittedName>
</protein>
<feature type="region of interest" description="Disordered" evidence="1">
    <location>
        <begin position="998"/>
        <end position="1072"/>
    </location>
</feature>
<dbReference type="InterPro" id="IPR056856">
    <property type="entry name" value="TPR_AP5Z1_C"/>
</dbReference>
<dbReference type="RefSeq" id="XP_057384381.1">
    <property type="nucleotide sequence ID" value="XM_057528398.1"/>
</dbReference>
<evidence type="ECO:0000259" key="2">
    <source>
        <dbReference type="Pfam" id="PF14764"/>
    </source>
</evidence>
<dbReference type="InterPro" id="IPR055450">
    <property type="entry name" value="AP5Z1_ARM"/>
</dbReference>
<name>A0ABM3S3E7_BALAC</name>
<organism evidence="5 6">
    <name type="scientific">Balaenoptera acutorostrata</name>
    <name type="common">Common minke whale</name>
    <name type="synonym">Balaena rostrata</name>
    <dbReference type="NCBI Taxonomy" id="9767"/>
    <lineage>
        <taxon>Eukaryota</taxon>
        <taxon>Metazoa</taxon>
        <taxon>Chordata</taxon>
        <taxon>Craniata</taxon>
        <taxon>Vertebrata</taxon>
        <taxon>Euteleostomi</taxon>
        <taxon>Mammalia</taxon>
        <taxon>Eutheria</taxon>
        <taxon>Laurasiatheria</taxon>
        <taxon>Artiodactyla</taxon>
        <taxon>Whippomorpha</taxon>
        <taxon>Cetacea</taxon>
        <taxon>Mysticeti</taxon>
        <taxon>Balaenopteridae</taxon>
        <taxon>Balaenoptera</taxon>
    </lineage>
</organism>